<comment type="caution">
    <text evidence="2">The sequence shown here is derived from an EMBL/GenBank/DDBJ whole genome shotgun (WGS) entry which is preliminary data.</text>
</comment>
<keyword evidence="1" id="KW-1133">Transmembrane helix</keyword>
<gene>
    <name evidence="2" type="ORF">ANCCAN_19858</name>
</gene>
<evidence type="ECO:0000256" key="1">
    <source>
        <dbReference type="SAM" id="Phobius"/>
    </source>
</evidence>
<sequence length="75" mass="8937">MTGTMFFNVRPQFQIEYCEQRPSYIPAYVVLRLAAIVLQYAIPVWVLRHESIRRVFPMRCSRVDNASQHPEQPER</sequence>
<keyword evidence="3" id="KW-1185">Reference proteome</keyword>
<feature type="transmembrane region" description="Helical" evidence="1">
    <location>
        <begin position="25"/>
        <end position="47"/>
    </location>
</feature>
<name>A0A368FPZ2_ANCCA</name>
<dbReference type="AlphaFoldDB" id="A0A368FPZ2"/>
<dbReference type="Proteomes" id="UP000252519">
    <property type="component" value="Unassembled WGS sequence"/>
</dbReference>
<dbReference type="OrthoDB" id="5834256at2759"/>
<keyword evidence="1" id="KW-0472">Membrane</keyword>
<reference evidence="2 3" key="1">
    <citation type="submission" date="2014-10" db="EMBL/GenBank/DDBJ databases">
        <title>Draft genome of the hookworm Ancylostoma caninum.</title>
        <authorList>
            <person name="Mitreva M."/>
        </authorList>
    </citation>
    <scope>NUCLEOTIDE SEQUENCE [LARGE SCALE GENOMIC DNA]</scope>
    <source>
        <strain evidence="2 3">Baltimore</strain>
    </source>
</reference>
<evidence type="ECO:0000313" key="2">
    <source>
        <dbReference type="EMBL" id="RCN34304.1"/>
    </source>
</evidence>
<dbReference type="EMBL" id="JOJR01000800">
    <property type="protein sequence ID" value="RCN34304.1"/>
    <property type="molecule type" value="Genomic_DNA"/>
</dbReference>
<accession>A0A368FPZ2</accession>
<protein>
    <submittedName>
        <fullName evidence="2">Uncharacterized protein</fullName>
    </submittedName>
</protein>
<organism evidence="2 3">
    <name type="scientific">Ancylostoma caninum</name>
    <name type="common">Dog hookworm</name>
    <dbReference type="NCBI Taxonomy" id="29170"/>
    <lineage>
        <taxon>Eukaryota</taxon>
        <taxon>Metazoa</taxon>
        <taxon>Ecdysozoa</taxon>
        <taxon>Nematoda</taxon>
        <taxon>Chromadorea</taxon>
        <taxon>Rhabditida</taxon>
        <taxon>Rhabditina</taxon>
        <taxon>Rhabditomorpha</taxon>
        <taxon>Strongyloidea</taxon>
        <taxon>Ancylostomatidae</taxon>
        <taxon>Ancylostomatinae</taxon>
        <taxon>Ancylostoma</taxon>
    </lineage>
</organism>
<keyword evidence="1" id="KW-0812">Transmembrane</keyword>
<evidence type="ECO:0000313" key="3">
    <source>
        <dbReference type="Proteomes" id="UP000252519"/>
    </source>
</evidence>
<proteinExistence type="predicted"/>